<dbReference type="RefSeq" id="WP_142049364.1">
    <property type="nucleotide sequence ID" value="NZ_VFPA01000001.1"/>
</dbReference>
<proteinExistence type="predicted"/>
<name>A0A543DZD0_9PSEU</name>
<dbReference type="OrthoDB" id="3579812at2"/>
<feature type="chain" id="PRO_5021979100" description="Small secreted domain DUF320" evidence="1">
    <location>
        <begin position="33"/>
        <end position="79"/>
    </location>
</feature>
<gene>
    <name evidence="2" type="ORF">FB558_1471</name>
</gene>
<evidence type="ECO:0000313" key="2">
    <source>
        <dbReference type="EMBL" id="TQM14697.1"/>
    </source>
</evidence>
<comment type="caution">
    <text evidence="2">The sequence shown here is derived from an EMBL/GenBank/DDBJ whole genome shotgun (WGS) entry which is preliminary data.</text>
</comment>
<keyword evidence="3" id="KW-1185">Reference proteome</keyword>
<reference evidence="2 3" key="1">
    <citation type="submission" date="2019-06" db="EMBL/GenBank/DDBJ databases">
        <title>Sequencing the genomes of 1000 actinobacteria strains.</title>
        <authorList>
            <person name="Klenk H.-P."/>
        </authorList>
    </citation>
    <scope>NUCLEOTIDE SEQUENCE [LARGE SCALE GENOMIC DNA]</scope>
    <source>
        <strain evidence="2 3">DSM 45301</strain>
    </source>
</reference>
<sequence length="79" mass="7574">MTGRPARRPAIVAAAVLLAGGGFLASTGLAHAGDEPDGVGAPGEDGQDVTCTAYLPPVNMPVCNAVGADGADGGTGVDR</sequence>
<feature type="signal peptide" evidence="1">
    <location>
        <begin position="1"/>
        <end position="32"/>
    </location>
</feature>
<evidence type="ECO:0000256" key="1">
    <source>
        <dbReference type="SAM" id="SignalP"/>
    </source>
</evidence>
<organism evidence="2 3">
    <name type="scientific">Pseudonocardia kunmingensis</name>
    <dbReference type="NCBI Taxonomy" id="630975"/>
    <lineage>
        <taxon>Bacteria</taxon>
        <taxon>Bacillati</taxon>
        <taxon>Actinomycetota</taxon>
        <taxon>Actinomycetes</taxon>
        <taxon>Pseudonocardiales</taxon>
        <taxon>Pseudonocardiaceae</taxon>
        <taxon>Pseudonocardia</taxon>
    </lineage>
</organism>
<dbReference type="EMBL" id="VFPA01000001">
    <property type="protein sequence ID" value="TQM14697.1"/>
    <property type="molecule type" value="Genomic_DNA"/>
</dbReference>
<evidence type="ECO:0008006" key="4">
    <source>
        <dbReference type="Google" id="ProtNLM"/>
    </source>
</evidence>
<keyword evidence="1" id="KW-0732">Signal</keyword>
<evidence type="ECO:0000313" key="3">
    <source>
        <dbReference type="Proteomes" id="UP000315677"/>
    </source>
</evidence>
<dbReference type="AlphaFoldDB" id="A0A543DZD0"/>
<protein>
    <recommendedName>
        <fullName evidence="4">Small secreted domain DUF320</fullName>
    </recommendedName>
</protein>
<accession>A0A543DZD0</accession>
<dbReference type="Proteomes" id="UP000315677">
    <property type="component" value="Unassembled WGS sequence"/>
</dbReference>